<reference evidence="1 2" key="1">
    <citation type="submission" date="2016-10" db="EMBL/GenBank/DDBJ databases">
        <authorList>
            <person name="Varghese N."/>
            <person name="Submissions S."/>
        </authorList>
    </citation>
    <scope>NUCLEOTIDE SEQUENCE [LARGE SCALE GENOMIC DNA]</scope>
    <source>
        <strain evidence="1 2">ATCC 49954</strain>
    </source>
</reference>
<gene>
    <name evidence="1" type="ORF">SAMN05421782_103107</name>
</gene>
<name>A0AAX2DMR7_LISIV</name>
<comment type="caution">
    <text evidence="1">The sequence shown here is derived from an EMBL/GenBank/DDBJ whole genome shotgun (WGS) entry which is preliminary data.</text>
</comment>
<evidence type="ECO:0008006" key="3">
    <source>
        <dbReference type="Google" id="ProtNLM"/>
    </source>
</evidence>
<dbReference type="RefSeq" id="WP_003718949.1">
    <property type="nucleotide sequence ID" value="NZ_FNMX01000003.1"/>
</dbReference>
<evidence type="ECO:0000313" key="1">
    <source>
        <dbReference type="EMBL" id="SDW40921.1"/>
    </source>
</evidence>
<dbReference type="Proteomes" id="UP000183610">
    <property type="component" value="Unassembled WGS sequence"/>
</dbReference>
<sequence>MLRRLSFTYVIKAVQERLNSANLNCLLLMPENIVEPCVIIEMEKQDEVESEFEWKESYHFFIHAFAASLDELYQQIQKVEDELATRISIPEGYEIVSQKARGEQKLVQENQIIHVKMGYEFVISHGVKTKI</sequence>
<dbReference type="Gene3D" id="3.30.2000.30">
    <property type="match status" value="1"/>
</dbReference>
<dbReference type="EMBL" id="FNMX01000003">
    <property type="protein sequence ID" value="SDW40921.1"/>
    <property type="molecule type" value="Genomic_DNA"/>
</dbReference>
<dbReference type="InterPro" id="IPR053745">
    <property type="entry name" value="Viral_Tail_Comp_sf"/>
</dbReference>
<dbReference type="Pfam" id="PF16807">
    <property type="entry name" value="Phage_tail_terminator_4"/>
    <property type="match status" value="1"/>
</dbReference>
<protein>
    <recommendedName>
        <fullName evidence="3">DUF5072 domain-containing protein</fullName>
    </recommendedName>
</protein>
<evidence type="ECO:0000313" key="2">
    <source>
        <dbReference type="Proteomes" id="UP000183610"/>
    </source>
</evidence>
<proteinExistence type="predicted"/>
<organism evidence="1 2">
    <name type="scientific">Listeria ivanovii</name>
    <dbReference type="NCBI Taxonomy" id="1638"/>
    <lineage>
        <taxon>Bacteria</taxon>
        <taxon>Bacillati</taxon>
        <taxon>Bacillota</taxon>
        <taxon>Bacilli</taxon>
        <taxon>Bacillales</taxon>
        <taxon>Listeriaceae</taxon>
        <taxon>Listeria</taxon>
    </lineage>
</organism>
<dbReference type="AlphaFoldDB" id="A0AAX2DMR7"/>
<accession>A0AAX2DMR7</accession>